<evidence type="ECO:0000313" key="6">
    <source>
        <dbReference type="EMBL" id="CRL03817.1"/>
    </source>
</evidence>
<dbReference type="Pfam" id="PF02493">
    <property type="entry name" value="MORN"/>
    <property type="match status" value="5"/>
</dbReference>
<evidence type="ECO:0000256" key="2">
    <source>
        <dbReference type="ARBA" id="ARBA00022737"/>
    </source>
</evidence>
<dbReference type="SMART" id="SM00698">
    <property type="entry name" value="MORN"/>
    <property type="match status" value="5"/>
</dbReference>
<dbReference type="GO" id="GO:0001669">
    <property type="term" value="C:acrosomal vesicle"/>
    <property type="evidence" value="ECO:0007669"/>
    <property type="project" value="UniProtKB-SubCell"/>
</dbReference>
<dbReference type="InterPro" id="IPR052472">
    <property type="entry name" value="MORN3"/>
</dbReference>
<evidence type="ECO:0000256" key="5">
    <source>
        <dbReference type="ARBA" id="ARBA00045851"/>
    </source>
</evidence>
<protein>
    <recommendedName>
        <fullName evidence="4">MORN repeat-containing protein 3</fullName>
    </recommendedName>
</protein>
<keyword evidence="2" id="KW-0677">Repeat</keyword>
<evidence type="ECO:0000256" key="4">
    <source>
        <dbReference type="ARBA" id="ARBA00039854"/>
    </source>
</evidence>
<evidence type="ECO:0000256" key="1">
    <source>
        <dbReference type="ARBA" id="ARBA00004218"/>
    </source>
</evidence>
<keyword evidence="3" id="KW-0968">Cytoplasmic vesicle</keyword>
<comment type="function">
    <text evidence="5">Assembles a suppression complex (suppresome) by tethering SIRT1 and MDM2 to regulate composite modifications of p53/TP53. Confers both deacetylation-mediated functional inactivation, by SIRT1, and ubiquitination-dependent degradation, by MDM2, of p53/TP53, promoting a proliferative and cell survival behaviors. May play a role in the regulation of spermatogenesis.</text>
</comment>
<dbReference type="PANTHER" id="PTHR46511">
    <property type="entry name" value="MORN REPEAT-CONTAINING PROTEIN 3"/>
    <property type="match status" value="1"/>
</dbReference>
<dbReference type="PANTHER" id="PTHR46511:SF1">
    <property type="entry name" value="MORN REPEAT-CONTAINING PROTEIN 3"/>
    <property type="match status" value="1"/>
</dbReference>
<dbReference type="OrthoDB" id="270720at2759"/>
<evidence type="ECO:0000313" key="7">
    <source>
        <dbReference type="Proteomes" id="UP000183832"/>
    </source>
</evidence>
<dbReference type="Gene3D" id="2.20.110.10">
    <property type="entry name" value="Histone H3 K4-specific methyltransferase SET7/9 N-terminal domain"/>
    <property type="match status" value="2"/>
</dbReference>
<name>A0A1J1IZ04_9DIPT</name>
<proteinExistence type="predicted"/>
<gene>
    <name evidence="6" type="ORF">CLUMA_CG016373</name>
</gene>
<dbReference type="SUPFAM" id="SSF82185">
    <property type="entry name" value="Histone H3 K4-specific methyltransferase SET7/9 N-terminal domain"/>
    <property type="match status" value="1"/>
</dbReference>
<keyword evidence="7" id="KW-1185">Reference proteome</keyword>
<dbReference type="STRING" id="568069.A0A1J1IZ04"/>
<dbReference type="AlphaFoldDB" id="A0A1J1IZ04"/>
<sequence>MKTKVKDKKEIFQTIFNGDGSKFICGKKNFGTLIASNKILDGQFKDGKLHGWGCERTLDPETNLVLNDFIGCFRKGKKDGEGQRFYDNGTYEGTWKNNKKAGLGIMYYNDGRVYFGEWKDDVYDGTGVLVQENGNRYEGTFSKGLKHGIGLFIHRDTGRIQRGIWVNDMCKCSMMQDDEIRPPNYQLKKNFIPELKLQNPSSVVAKNFREVLNLTHRK</sequence>
<accession>A0A1J1IZ04</accession>
<dbReference type="EMBL" id="CVRI01000059">
    <property type="protein sequence ID" value="CRL03817.1"/>
    <property type="molecule type" value="Genomic_DNA"/>
</dbReference>
<dbReference type="Proteomes" id="UP000183832">
    <property type="component" value="Unassembled WGS sequence"/>
</dbReference>
<dbReference type="InterPro" id="IPR003409">
    <property type="entry name" value="MORN"/>
</dbReference>
<comment type="subcellular location">
    <subcellularLocation>
        <location evidence="1">Cytoplasmic vesicle</location>
        <location evidence="1">Secretory vesicle</location>
        <location evidence="1">Acrosome</location>
    </subcellularLocation>
</comment>
<reference evidence="6 7" key="1">
    <citation type="submission" date="2015-04" db="EMBL/GenBank/DDBJ databases">
        <authorList>
            <person name="Syromyatnikov M.Y."/>
            <person name="Popov V.N."/>
        </authorList>
    </citation>
    <scope>NUCLEOTIDE SEQUENCE [LARGE SCALE GENOMIC DNA]</scope>
</reference>
<organism evidence="6 7">
    <name type="scientific">Clunio marinus</name>
    <dbReference type="NCBI Taxonomy" id="568069"/>
    <lineage>
        <taxon>Eukaryota</taxon>
        <taxon>Metazoa</taxon>
        <taxon>Ecdysozoa</taxon>
        <taxon>Arthropoda</taxon>
        <taxon>Hexapoda</taxon>
        <taxon>Insecta</taxon>
        <taxon>Pterygota</taxon>
        <taxon>Neoptera</taxon>
        <taxon>Endopterygota</taxon>
        <taxon>Diptera</taxon>
        <taxon>Nematocera</taxon>
        <taxon>Chironomoidea</taxon>
        <taxon>Chironomidae</taxon>
        <taxon>Clunio</taxon>
    </lineage>
</organism>
<evidence type="ECO:0000256" key="3">
    <source>
        <dbReference type="ARBA" id="ARBA00023329"/>
    </source>
</evidence>